<sequence length="278" mass="32373">MRHPGHSQQPPLVCRPGENETALFQELHTLLHGLARKEGQLLIVIRDFESNAQNFQSQFKKLGYYWAQMIPNTYMDIPWKSPEDYLNSMKSYYRSKLRKHLAINQAQGIRHELTSEFHHLAEQLCRQWLVVHHQADEFAREKLTPEFYHELSHQMGERSKALLNYKGDELVGHALLLQDGELLRWLYFGRETAVNDSLYIYVGWSVVHSAILLGAKQLELGLTTYPIKQDLGAQLEPIHIALRGTSNFINTFVGWFYPLLNRVPPIRNRNVFKTGIRN</sequence>
<comment type="caution">
    <text evidence="1">The sequence shown here is derived from an EMBL/GenBank/DDBJ whole genome shotgun (WGS) entry which is preliminary data.</text>
</comment>
<dbReference type="STRING" id="1789004.FEMY_22160"/>
<name>A0A149VVQ8_9PROT</name>
<organism evidence="1 2">
    <name type="scientific">Ferrovum myxofaciens</name>
    <dbReference type="NCBI Taxonomy" id="416213"/>
    <lineage>
        <taxon>Bacteria</taxon>
        <taxon>Pseudomonadati</taxon>
        <taxon>Pseudomonadota</taxon>
        <taxon>Betaproteobacteria</taxon>
        <taxon>Ferrovales</taxon>
        <taxon>Ferrovaceae</taxon>
        <taxon>Ferrovum</taxon>
    </lineage>
</organism>
<evidence type="ECO:0008006" key="3">
    <source>
        <dbReference type="Google" id="ProtNLM"/>
    </source>
</evidence>
<dbReference type="InterPro" id="IPR007434">
    <property type="entry name" value="FemAB-like"/>
</dbReference>
<dbReference type="InterPro" id="IPR016181">
    <property type="entry name" value="Acyl_CoA_acyltransferase"/>
</dbReference>
<dbReference type="Gene3D" id="3.40.630.30">
    <property type="match status" value="1"/>
</dbReference>
<evidence type="ECO:0000313" key="1">
    <source>
        <dbReference type="EMBL" id="KXW57266.1"/>
    </source>
</evidence>
<dbReference type="SUPFAM" id="SSF55729">
    <property type="entry name" value="Acyl-CoA N-acyltransferases (Nat)"/>
    <property type="match status" value="1"/>
</dbReference>
<dbReference type="PATRIC" id="fig|1789004.3.peg.2322"/>
<dbReference type="AlphaFoldDB" id="A0A149VVQ8"/>
<accession>A0A149VVQ8</accession>
<protein>
    <recommendedName>
        <fullName evidence="3">BioF2-like acetyltransferase domain-containing protein</fullName>
    </recommendedName>
</protein>
<gene>
    <name evidence="1" type="ORF">FEMY_22160</name>
</gene>
<dbReference type="EMBL" id="LRRD01000081">
    <property type="protein sequence ID" value="KXW57266.1"/>
    <property type="molecule type" value="Genomic_DNA"/>
</dbReference>
<dbReference type="Proteomes" id="UP000075653">
    <property type="component" value="Unassembled WGS sequence"/>
</dbReference>
<dbReference type="Pfam" id="PF04339">
    <property type="entry name" value="FemAB_like"/>
    <property type="match status" value="1"/>
</dbReference>
<reference evidence="1 2" key="1">
    <citation type="submission" date="2016-01" db="EMBL/GenBank/DDBJ databases">
        <title>Genome sequence of the acidophilic iron oxidising Ferrovum strain Z-31.</title>
        <authorList>
            <person name="Poehlein A."/>
            <person name="Ullrich S.R."/>
            <person name="Schloemann M."/>
            <person name="Muehling M."/>
            <person name="Daniel R."/>
        </authorList>
    </citation>
    <scope>NUCLEOTIDE SEQUENCE [LARGE SCALE GENOMIC DNA]</scope>
    <source>
        <strain evidence="1 2">Z-31</strain>
    </source>
</reference>
<keyword evidence="2" id="KW-1185">Reference proteome</keyword>
<proteinExistence type="predicted"/>
<evidence type="ECO:0000313" key="2">
    <source>
        <dbReference type="Proteomes" id="UP000075653"/>
    </source>
</evidence>